<sequence length="82" mass="8565">MKGAGAQAGPPPPVSTAAGHLPPLSAGRVSRRPASLSRHLWLQYVSLCLLSDELIRPVRARVTDGLCPLVLINHPQGPSSPA</sequence>
<feature type="region of interest" description="Disordered" evidence="1">
    <location>
        <begin position="1"/>
        <end position="29"/>
    </location>
</feature>
<accession>Q8MMP5</accession>
<reference evidence="2" key="1">
    <citation type="submission" date="2001-11" db="EMBL/GenBank/DDBJ databases">
        <title>Molecular cloning and sequencing of cDNA's of black tiger shrimp haemocytes.</title>
        <authorList>
            <person name="Thepparit C."/>
            <person name="Sonthayanon B."/>
        </authorList>
    </citation>
    <scope>NUCLEOTIDE SEQUENCE</scope>
</reference>
<dbReference type="AlphaFoldDB" id="Q8MMP5"/>
<name>Q8MMP5_PENMO</name>
<protein>
    <submittedName>
        <fullName evidence="2">WASP interacting protein</fullName>
    </submittedName>
</protein>
<evidence type="ECO:0000256" key="1">
    <source>
        <dbReference type="SAM" id="MobiDB-lite"/>
    </source>
</evidence>
<evidence type="ECO:0000313" key="2">
    <source>
        <dbReference type="EMBL" id="AAM73805.1"/>
    </source>
</evidence>
<dbReference type="EMBL" id="AF445327">
    <property type="protein sequence ID" value="AAM73805.1"/>
    <property type="molecule type" value="mRNA"/>
</dbReference>
<organism evidence="2">
    <name type="scientific">Penaeus monodon</name>
    <name type="common">Giant tiger prawn</name>
    <dbReference type="NCBI Taxonomy" id="6687"/>
    <lineage>
        <taxon>Eukaryota</taxon>
        <taxon>Metazoa</taxon>
        <taxon>Ecdysozoa</taxon>
        <taxon>Arthropoda</taxon>
        <taxon>Crustacea</taxon>
        <taxon>Multicrustacea</taxon>
        <taxon>Malacostraca</taxon>
        <taxon>Eumalacostraca</taxon>
        <taxon>Eucarida</taxon>
        <taxon>Decapoda</taxon>
        <taxon>Dendrobranchiata</taxon>
        <taxon>Penaeoidea</taxon>
        <taxon>Penaeidae</taxon>
        <taxon>Penaeus</taxon>
    </lineage>
</organism>
<proteinExistence type="evidence at transcript level"/>